<comment type="caution">
    <text evidence="5">The sequence shown here is derived from an EMBL/GenBank/DDBJ whole genome shotgun (WGS) entry which is preliminary data.</text>
</comment>
<proteinExistence type="inferred from homology"/>
<dbReference type="GO" id="GO:0055052">
    <property type="term" value="C:ATP-binding cassette (ABC) transporter complex, substrate-binding subunit-containing"/>
    <property type="evidence" value="ECO:0007669"/>
    <property type="project" value="TreeGrafter"/>
</dbReference>
<name>A0A8J6HTD3_9FIRM</name>
<reference evidence="5" key="1">
    <citation type="submission" date="2020-06" db="EMBL/GenBank/DDBJ databases">
        <title>Novel chitinolytic bacterium.</title>
        <authorList>
            <person name="Ungkulpasvich U."/>
            <person name="Kosugi A."/>
            <person name="Uke A."/>
        </authorList>
    </citation>
    <scope>NUCLEOTIDE SEQUENCE</scope>
    <source>
        <strain evidence="5">UUS1-1</strain>
    </source>
</reference>
<keyword evidence="3 4" id="KW-0732">Signal</keyword>
<keyword evidence="2" id="KW-0813">Transport</keyword>
<dbReference type="SUPFAM" id="SSF53850">
    <property type="entry name" value="Periplasmic binding protein-like II"/>
    <property type="match status" value="1"/>
</dbReference>
<dbReference type="Pfam" id="PF13416">
    <property type="entry name" value="SBP_bac_8"/>
    <property type="match status" value="1"/>
</dbReference>
<evidence type="ECO:0000256" key="1">
    <source>
        <dbReference type="ARBA" id="ARBA00008520"/>
    </source>
</evidence>
<dbReference type="Proteomes" id="UP000657177">
    <property type="component" value="Unassembled WGS sequence"/>
</dbReference>
<organism evidence="5 6">
    <name type="scientific">Capillibacterium thermochitinicola</name>
    <dbReference type="NCBI Taxonomy" id="2699427"/>
    <lineage>
        <taxon>Bacteria</taxon>
        <taxon>Bacillati</taxon>
        <taxon>Bacillota</taxon>
        <taxon>Capillibacterium</taxon>
    </lineage>
</organism>
<dbReference type="EMBL" id="JAAKDE010000025">
    <property type="protein sequence ID" value="MBA2133866.1"/>
    <property type="molecule type" value="Genomic_DNA"/>
</dbReference>
<dbReference type="InterPro" id="IPR006059">
    <property type="entry name" value="SBP"/>
</dbReference>
<dbReference type="PANTHER" id="PTHR30061">
    <property type="entry name" value="MALTOSE-BINDING PERIPLASMIC PROTEIN"/>
    <property type="match status" value="1"/>
</dbReference>
<evidence type="ECO:0000256" key="4">
    <source>
        <dbReference type="SAM" id="SignalP"/>
    </source>
</evidence>
<dbReference type="AlphaFoldDB" id="A0A8J6HTD3"/>
<gene>
    <name evidence="5" type="ORF">G5B42_10015</name>
</gene>
<dbReference type="GO" id="GO:0015768">
    <property type="term" value="P:maltose transport"/>
    <property type="evidence" value="ECO:0007669"/>
    <property type="project" value="TreeGrafter"/>
</dbReference>
<dbReference type="RefSeq" id="WP_181340335.1">
    <property type="nucleotide sequence ID" value="NZ_JAAKDE010000025.1"/>
</dbReference>
<dbReference type="GO" id="GO:1901982">
    <property type="term" value="F:maltose binding"/>
    <property type="evidence" value="ECO:0007669"/>
    <property type="project" value="TreeGrafter"/>
</dbReference>
<dbReference type="GO" id="GO:0042956">
    <property type="term" value="P:maltodextrin transmembrane transport"/>
    <property type="evidence" value="ECO:0007669"/>
    <property type="project" value="TreeGrafter"/>
</dbReference>
<evidence type="ECO:0000256" key="3">
    <source>
        <dbReference type="ARBA" id="ARBA00022729"/>
    </source>
</evidence>
<evidence type="ECO:0000256" key="2">
    <source>
        <dbReference type="ARBA" id="ARBA00022448"/>
    </source>
</evidence>
<comment type="similarity">
    <text evidence="1">Belongs to the bacterial solute-binding protein 1 family.</text>
</comment>
<feature type="chain" id="PRO_5035229665" evidence="4">
    <location>
        <begin position="24"/>
        <end position="399"/>
    </location>
</feature>
<dbReference type="Gene3D" id="3.40.190.10">
    <property type="entry name" value="Periplasmic binding protein-like II"/>
    <property type="match status" value="1"/>
</dbReference>
<accession>A0A8J6HTD3</accession>
<evidence type="ECO:0000313" key="5">
    <source>
        <dbReference type="EMBL" id="MBA2133866.1"/>
    </source>
</evidence>
<feature type="signal peptide" evidence="4">
    <location>
        <begin position="1"/>
        <end position="23"/>
    </location>
</feature>
<keyword evidence="6" id="KW-1185">Reference proteome</keyword>
<dbReference type="PANTHER" id="PTHR30061:SF50">
    <property type="entry name" value="MALTOSE_MALTODEXTRIN-BINDING PERIPLASMIC PROTEIN"/>
    <property type="match status" value="1"/>
</dbReference>
<sequence>MKKIRLVLGLLVLCLMVSMATFSAPTTLRVIMGLAEEEWAVMREHIFPAFEKEYNVKIEAYQAEAQDTEKILEARVRANKMDIDLITQDNMRLATLVDRGLVEDLSEYRTLIPTTVYPSLIEVGEFNGKLYFLPYRPNVEIAFYNSAKFNQYGLKPPTTWDELFEVAKFFYEKEGVGRVAIKADLSPCTAVHLFDFCRAAGGDPVVLNDKGCFEAYSFLQKLWPYLSPDSKTANWNFMNTHIATESVYLGQNWPFGMNVIVRDGGKKEVLAYNGWRGPVKESHVLGGEVIGIPKGAPNKALAIEFAKYLMSREVQEKLTTYNGWPAVRSDAYGQVAAWQKPYFDAINQVLAHAEPRPNLVYYGAVEKAMNEAFRECVIEGAPVKPTLEKWAKYIQDNKR</sequence>
<evidence type="ECO:0000313" key="6">
    <source>
        <dbReference type="Proteomes" id="UP000657177"/>
    </source>
</evidence>
<protein>
    <submittedName>
        <fullName evidence="5">Extracellular solute-binding protein</fullName>
    </submittedName>
</protein>